<dbReference type="InterPro" id="IPR005502">
    <property type="entry name" value="Ribosyl_crysJ1"/>
</dbReference>
<dbReference type="InterPro" id="IPR036705">
    <property type="entry name" value="Ribosyl_crysJ1_sf"/>
</dbReference>
<keyword evidence="1" id="KW-0479">Metal-binding</keyword>
<dbReference type="InterPro" id="IPR050792">
    <property type="entry name" value="ADP-ribosylglycohydrolase"/>
</dbReference>
<dbReference type="EMBL" id="JABZGF010000104">
    <property type="protein sequence ID" value="MBF0966400.1"/>
    <property type="molecule type" value="Genomic_DNA"/>
</dbReference>
<dbReference type="PANTHER" id="PTHR16222:SF12">
    <property type="entry name" value="ADP-RIBOSYLGLYCOHYDROLASE-RELATED"/>
    <property type="match status" value="1"/>
</dbReference>
<comment type="caution">
    <text evidence="2">The sequence shown here is derived from an EMBL/GenBank/DDBJ whole genome shotgun (WGS) entry which is preliminary data.</text>
</comment>
<feature type="binding site" evidence="1">
    <location>
        <position position="53"/>
    </location>
    <ligand>
        <name>Mg(2+)</name>
        <dbReference type="ChEBI" id="CHEBI:18420"/>
        <label>1</label>
    </ligand>
</feature>
<name>A0A929WU61_9ACTO</name>
<sequence>MIDFLSRARGALVGLAVGDALGTTNEFKVVGTFTPSTGMVGGGAFQLEPGQWTDDTSMALCLADSLLAMGRYDSFDVMDRYMRWFKDGYRSSTNVCFDIGGQVRAALFDFEHEQRVPRTAQRTTRAGNGAIMRLAPVVIAGFEHREIREIVATAGLSARETHYSVEAEAATEVFAALLVGALLGWAPEHIINVGWASTGPAFDEVAARVISTDPAERAAWEKNTSGYIVNGLRLAVHGLLDFGSFDEAVLAIANMGGDADTNAAIYGQLGGAYFGVEAIPASWRSTLYQGEEIDALARVLVDLRLEAPLTRFDEDLREVPA</sequence>
<evidence type="ECO:0000313" key="3">
    <source>
        <dbReference type="Proteomes" id="UP000759246"/>
    </source>
</evidence>
<dbReference type="AlphaFoldDB" id="A0A929WU61"/>
<evidence type="ECO:0000256" key="1">
    <source>
        <dbReference type="PIRSR" id="PIRSR605502-1"/>
    </source>
</evidence>
<accession>A0A929WU61</accession>
<dbReference type="GO" id="GO:0046872">
    <property type="term" value="F:metal ion binding"/>
    <property type="evidence" value="ECO:0007669"/>
    <property type="project" value="UniProtKB-KW"/>
</dbReference>
<protein>
    <submittedName>
        <fullName evidence="2">ADP-ribosylglycohydrolase family protein</fullName>
    </submittedName>
</protein>
<feature type="binding site" evidence="1">
    <location>
        <position position="258"/>
    </location>
    <ligand>
        <name>Mg(2+)</name>
        <dbReference type="ChEBI" id="CHEBI:18420"/>
        <label>1</label>
    </ligand>
</feature>
<dbReference type="Pfam" id="PF03747">
    <property type="entry name" value="ADP_ribosyl_GH"/>
    <property type="match status" value="1"/>
</dbReference>
<evidence type="ECO:0000313" key="2">
    <source>
        <dbReference type="EMBL" id="MBF0966400.1"/>
    </source>
</evidence>
<proteinExistence type="predicted"/>
<organism evidence="2 3">
    <name type="scientific">Actinomyces bouchesdurhonensis</name>
    <dbReference type="NCBI Taxonomy" id="1852361"/>
    <lineage>
        <taxon>Bacteria</taxon>
        <taxon>Bacillati</taxon>
        <taxon>Actinomycetota</taxon>
        <taxon>Actinomycetes</taxon>
        <taxon>Actinomycetales</taxon>
        <taxon>Actinomycetaceae</taxon>
        <taxon>Actinomyces</taxon>
    </lineage>
</organism>
<reference evidence="2" key="1">
    <citation type="submission" date="2020-04" db="EMBL/GenBank/DDBJ databases">
        <title>Deep metagenomics examines the oral microbiome during advanced dental caries in children, revealing novel taxa and co-occurrences with host molecules.</title>
        <authorList>
            <person name="Baker J.L."/>
            <person name="Morton J.T."/>
            <person name="Dinis M."/>
            <person name="Alvarez R."/>
            <person name="Tran N.C."/>
            <person name="Knight R."/>
            <person name="Edlund A."/>
        </authorList>
    </citation>
    <scope>NUCLEOTIDE SEQUENCE</scope>
    <source>
        <strain evidence="2">JCVI_30_bin.13</strain>
    </source>
</reference>
<keyword evidence="1" id="KW-0460">Magnesium</keyword>
<dbReference type="Gene3D" id="1.10.4080.10">
    <property type="entry name" value="ADP-ribosylation/Crystallin J1"/>
    <property type="match status" value="1"/>
</dbReference>
<feature type="binding site" evidence="1">
    <location>
        <position position="54"/>
    </location>
    <ligand>
        <name>Mg(2+)</name>
        <dbReference type="ChEBI" id="CHEBI:18420"/>
        <label>1</label>
    </ligand>
</feature>
<dbReference type="SUPFAM" id="SSF101478">
    <property type="entry name" value="ADP-ribosylglycohydrolase"/>
    <property type="match status" value="1"/>
</dbReference>
<gene>
    <name evidence="2" type="ORF">HXK09_04440</name>
</gene>
<feature type="binding site" evidence="1">
    <location>
        <position position="260"/>
    </location>
    <ligand>
        <name>Mg(2+)</name>
        <dbReference type="ChEBI" id="CHEBI:18420"/>
        <label>1</label>
    </ligand>
</feature>
<feature type="binding site" evidence="1">
    <location>
        <position position="55"/>
    </location>
    <ligand>
        <name>Mg(2+)</name>
        <dbReference type="ChEBI" id="CHEBI:18420"/>
        <label>1</label>
    </ligand>
</feature>
<feature type="binding site" evidence="1">
    <location>
        <position position="261"/>
    </location>
    <ligand>
        <name>Mg(2+)</name>
        <dbReference type="ChEBI" id="CHEBI:18420"/>
        <label>1</label>
    </ligand>
</feature>
<dbReference type="PANTHER" id="PTHR16222">
    <property type="entry name" value="ADP-RIBOSYLGLYCOHYDROLASE"/>
    <property type="match status" value="1"/>
</dbReference>
<comment type="cofactor">
    <cofactor evidence="1">
        <name>Mg(2+)</name>
        <dbReference type="ChEBI" id="CHEBI:18420"/>
    </cofactor>
    <text evidence="1">Binds 2 magnesium ions per subunit.</text>
</comment>
<dbReference type="Proteomes" id="UP000759246">
    <property type="component" value="Unassembled WGS sequence"/>
</dbReference>